<dbReference type="RefSeq" id="WP_014778754.1">
    <property type="nucleotide sequence ID" value="NC_018012.1"/>
</dbReference>
<dbReference type="AlphaFoldDB" id="I3YBE0"/>
<dbReference type="eggNOG" id="ENOG5033DCG">
    <property type="taxonomic scope" value="Bacteria"/>
</dbReference>
<dbReference type="EMBL" id="CP003154">
    <property type="protein sequence ID" value="AFL74308.1"/>
    <property type="molecule type" value="Genomic_DNA"/>
</dbReference>
<evidence type="ECO:0000313" key="1">
    <source>
        <dbReference type="EMBL" id="AFL74308.1"/>
    </source>
</evidence>
<dbReference type="STRING" id="765911.Thivi_2363"/>
<gene>
    <name evidence="1" type="ordered locus">Thivi_2363</name>
</gene>
<dbReference type="HOGENOM" id="CLU_1234532_0_0_6"/>
<sequence>MAEEKITVSHDEPPDLSRRCLHESMKRLEDNTFGSEFNTAIKTNLIPLWLVPYFFCLSPAGSGAIIDKTLPICYERFIRALDDAVLYCEIRHRDPITRMYSATPMQLESLFFASDLDMWAYNSHGLRMATPPEEPSIDGFVKDKLPALAPAPDAIDRPLRNIERQTLLIIIAALASEAKIDITRHEAAGSVIEKLTDELGSHLDAGTIARHLKRCPEAINDRKK</sequence>
<dbReference type="OrthoDB" id="5773058at2"/>
<proteinExistence type="predicted"/>
<dbReference type="KEGG" id="tvi:Thivi_2363"/>
<dbReference type="Proteomes" id="UP000006062">
    <property type="component" value="Chromosome"/>
</dbReference>
<keyword evidence="2" id="KW-1185">Reference proteome</keyword>
<evidence type="ECO:0000313" key="2">
    <source>
        <dbReference type="Proteomes" id="UP000006062"/>
    </source>
</evidence>
<name>I3YBE0_THIV6</name>
<reference evidence="1 2" key="1">
    <citation type="submission" date="2012-06" db="EMBL/GenBank/DDBJ databases">
        <title>Complete sequence of Thiocystis violascens DSM 198.</title>
        <authorList>
            <consortium name="US DOE Joint Genome Institute"/>
            <person name="Lucas S."/>
            <person name="Han J."/>
            <person name="Lapidus A."/>
            <person name="Cheng J.-F."/>
            <person name="Goodwin L."/>
            <person name="Pitluck S."/>
            <person name="Peters L."/>
            <person name="Ovchinnikova G."/>
            <person name="Teshima H."/>
            <person name="Detter J.C."/>
            <person name="Han C."/>
            <person name="Tapia R."/>
            <person name="Land M."/>
            <person name="Hauser L."/>
            <person name="Kyrpides N."/>
            <person name="Ivanova N."/>
            <person name="Pagani I."/>
            <person name="Vogl K."/>
            <person name="Liu Z."/>
            <person name="Frigaard N.-U."/>
            <person name="Bryant D."/>
            <person name="Woyke T."/>
        </authorList>
    </citation>
    <scope>NUCLEOTIDE SEQUENCE [LARGE SCALE GENOMIC DNA]</scope>
    <source>
        <strain evidence="2">ATCC 17096 / DSM 198 / 6111</strain>
    </source>
</reference>
<organism evidence="1 2">
    <name type="scientific">Thiocystis violascens (strain ATCC 17096 / DSM 198 / 6111)</name>
    <name type="common">Chromatium violascens</name>
    <dbReference type="NCBI Taxonomy" id="765911"/>
    <lineage>
        <taxon>Bacteria</taxon>
        <taxon>Pseudomonadati</taxon>
        <taxon>Pseudomonadota</taxon>
        <taxon>Gammaproteobacteria</taxon>
        <taxon>Chromatiales</taxon>
        <taxon>Chromatiaceae</taxon>
        <taxon>Thiocystis</taxon>
    </lineage>
</organism>
<accession>I3YBE0</accession>
<protein>
    <submittedName>
        <fullName evidence="1">Uncharacterized protein</fullName>
    </submittedName>
</protein>